<dbReference type="SUPFAM" id="SSF88946">
    <property type="entry name" value="Sigma2 domain of RNA polymerase sigma factors"/>
    <property type="match status" value="1"/>
</dbReference>
<protein>
    <recommendedName>
        <fullName evidence="1">RNA polymerase sigma-70 region 2 domain-containing protein</fullName>
    </recommendedName>
</protein>
<dbReference type="GO" id="GO:0006352">
    <property type="term" value="P:DNA-templated transcription initiation"/>
    <property type="evidence" value="ECO:0007669"/>
    <property type="project" value="InterPro"/>
</dbReference>
<dbReference type="InterPro" id="IPR007627">
    <property type="entry name" value="RNA_pol_sigma70_r2"/>
</dbReference>
<dbReference type="GO" id="GO:0003700">
    <property type="term" value="F:DNA-binding transcription factor activity"/>
    <property type="evidence" value="ECO:0007669"/>
    <property type="project" value="InterPro"/>
</dbReference>
<organism evidence="2">
    <name type="scientific">marine sediment metagenome</name>
    <dbReference type="NCBI Taxonomy" id="412755"/>
    <lineage>
        <taxon>unclassified sequences</taxon>
        <taxon>metagenomes</taxon>
        <taxon>ecological metagenomes</taxon>
    </lineage>
</organism>
<sequence>MTTTTIPSYESVEKMIYKLVTNFWQRYGGDYDDLLSAANWVYIIIICQDKYDPNRHTKFSTFLYRCIYNRLLDIELKNRRRKKREMTVDNQFWNAVIPKSAAIYDFRQDAETVVRMLLISHRTTLQKKSRRECKKILRWILDGEGWTAKQITDTFKEIGRVLG</sequence>
<evidence type="ECO:0000259" key="1">
    <source>
        <dbReference type="Pfam" id="PF04542"/>
    </source>
</evidence>
<proteinExistence type="predicted"/>
<comment type="caution">
    <text evidence="2">The sequence shown here is derived from an EMBL/GenBank/DDBJ whole genome shotgun (WGS) entry which is preliminary data.</text>
</comment>
<dbReference type="Pfam" id="PF04542">
    <property type="entry name" value="Sigma70_r2"/>
    <property type="match status" value="1"/>
</dbReference>
<feature type="domain" description="RNA polymerase sigma-70 region 2" evidence="1">
    <location>
        <begin position="9"/>
        <end position="80"/>
    </location>
</feature>
<gene>
    <name evidence="2" type="ORF">LCGC14_0249730</name>
</gene>
<dbReference type="EMBL" id="LAZR01000129">
    <property type="protein sequence ID" value="KKN88410.1"/>
    <property type="molecule type" value="Genomic_DNA"/>
</dbReference>
<name>A0A0F9U5A1_9ZZZZ</name>
<dbReference type="AlphaFoldDB" id="A0A0F9U5A1"/>
<accession>A0A0F9U5A1</accession>
<dbReference type="Gene3D" id="1.10.1740.10">
    <property type="match status" value="1"/>
</dbReference>
<dbReference type="InterPro" id="IPR013325">
    <property type="entry name" value="RNA_pol_sigma_r2"/>
</dbReference>
<evidence type="ECO:0000313" key="2">
    <source>
        <dbReference type="EMBL" id="KKN88410.1"/>
    </source>
</evidence>
<reference evidence="2" key="1">
    <citation type="journal article" date="2015" name="Nature">
        <title>Complex archaea that bridge the gap between prokaryotes and eukaryotes.</title>
        <authorList>
            <person name="Spang A."/>
            <person name="Saw J.H."/>
            <person name="Jorgensen S.L."/>
            <person name="Zaremba-Niedzwiedzka K."/>
            <person name="Martijn J."/>
            <person name="Lind A.E."/>
            <person name="van Eijk R."/>
            <person name="Schleper C."/>
            <person name="Guy L."/>
            <person name="Ettema T.J."/>
        </authorList>
    </citation>
    <scope>NUCLEOTIDE SEQUENCE</scope>
</reference>